<evidence type="ECO:0000256" key="2">
    <source>
        <dbReference type="ARBA" id="ARBA00023015"/>
    </source>
</evidence>
<dbReference type="Proteomes" id="UP000001225">
    <property type="component" value="Chromosome"/>
</dbReference>
<dbReference type="Gene3D" id="1.10.357.10">
    <property type="entry name" value="Tetracycline Repressor, domain 2"/>
    <property type="match status" value="1"/>
</dbReference>
<dbReference type="InterPro" id="IPR039538">
    <property type="entry name" value="BetI_C"/>
</dbReference>
<feature type="DNA-binding region" description="H-T-H motif" evidence="5">
    <location>
        <begin position="37"/>
        <end position="56"/>
    </location>
</feature>
<keyword evidence="2" id="KW-0805">Transcription regulation</keyword>
<gene>
    <name evidence="7" type="ordered locus">Bpet4190</name>
</gene>
<dbReference type="EMBL" id="AM902716">
    <property type="protein sequence ID" value="CAP44538.1"/>
    <property type="molecule type" value="Genomic_DNA"/>
</dbReference>
<evidence type="ECO:0000256" key="4">
    <source>
        <dbReference type="ARBA" id="ARBA00023163"/>
    </source>
</evidence>
<dbReference type="InterPro" id="IPR001647">
    <property type="entry name" value="HTH_TetR"/>
</dbReference>
<keyword evidence="1" id="KW-0678">Repressor</keyword>
<dbReference type="PROSITE" id="PS50977">
    <property type="entry name" value="HTH_TETR_2"/>
    <property type="match status" value="1"/>
</dbReference>
<sequence length="196" mass="21554">MKSTKQSSETPIAKRRKEQVITAAAECVRREGFHRTSMSQISAAAGMSAGHIHHFFGGKDGIIAGIVAREHTELAQLIEDVRSSSQGSDAVTAIVKELPRSVPRYMDPGRAALTMEILAEASRNSEVAHLIQENDVEVRHAFRDLLGNRASDIEARCEIVGALLEGLSARTLRNPQLSTMVNQQLLERVIRFVLED</sequence>
<dbReference type="InterPro" id="IPR036271">
    <property type="entry name" value="Tet_transcr_reg_TetR-rel_C_sf"/>
</dbReference>
<dbReference type="eggNOG" id="COG1309">
    <property type="taxonomic scope" value="Bacteria"/>
</dbReference>
<protein>
    <submittedName>
        <fullName evidence="7">Transcriptional regulator, TetR family</fullName>
    </submittedName>
</protein>
<organism evidence="7 8">
    <name type="scientific">Bordetella petrii (strain ATCC BAA-461 / DSM 12804 / CCUG 43448 / CIP 107267 / Se-1111R)</name>
    <dbReference type="NCBI Taxonomy" id="340100"/>
    <lineage>
        <taxon>Bacteria</taxon>
        <taxon>Pseudomonadati</taxon>
        <taxon>Pseudomonadota</taxon>
        <taxon>Betaproteobacteria</taxon>
        <taxon>Burkholderiales</taxon>
        <taxon>Alcaligenaceae</taxon>
        <taxon>Bordetella</taxon>
    </lineage>
</organism>
<dbReference type="STRING" id="94624.Bpet4190"/>
<dbReference type="PANTHER" id="PTHR30055">
    <property type="entry name" value="HTH-TYPE TRANSCRIPTIONAL REGULATOR RUTR"/>
    <property type="match status" value="1"/>
</dbReference>
<accession>A9IA32</accession>
<dbReference type="InterPro" id="IPR009057">
    <property type="entry name" value="Homeodomain-like_sf"/>
</dbReference>
<keyword evidence="3 5" id="KW-0238">DNA-binding</keyword>
<dbReference type="SUPFAM" id="SSF48498">
    <property type="entry name" value="Tetracyclin repressor-like, C-terminal domain"/>
    <property type="match status" value="1"/>
</dbReference>
<dbReference type="PRINTS" id="PR00455">
    <property type="entry name" value="HTHTETR"/>
</dbReference>
<dbReference type="Pfam" id="PF00440">
    <property type="entry name" value="TetR_N"/>
    <property type="match status" value="1"/>
</dbReference>
<dbReference type="GO" id="GO:0003700">
    <property type="term" value="F:DNA-binding transcription factor activity"/>
    <property type="evidence" value="ECO:0007669"/>
    <property type="project" value="TreeGrafter"/>
</dbReference>
<evidence type="ECO:0000256" key="1">
    <source>
        <dbReference type="ARBA" id="ARBA00022491"/>
    </source>
</evidence>
<dbReference type="InterPro" id="IPR050109">
    <property type="entry name" value="HTH-type_TetR-like_transc_reg"/>
</dbReference>
<evidence type="ECO:0000259" key="6">
    <source>
        <dbReference type="PROSITE" id="PS50977"/>
    </source>
</evidence>
<proteinExistence type="predicted"/>
<dbReference type="PANTHER" id="PTHR30055:SF234">
    <property type="entry name" value="HTH-TYPE TRANSCRIPTIONAL REGULATOR BETI"/>
    <property type="match status" value="1"/>
</dbReference>
<dbReference type="AlphaFoldDB" id="A9IA32"/>
<feature type="domain" description="HTH tetR-type" evidence="6">
    <location>
        <begin position="14"/>
        <end position="74"/>
    </location>
</feature>
<evidence type="ECO:0000256" key="3">
    <source>
        <dbReference type="ARBA" id="ARBA00023125"/>
    </source>
</evidence>
<evidence type="ECO:0000313" key="7">
    <source>
        <dbReference type="EMBL" id="CAP44538.1"/>
    </source>
</evidence>
<name>A9IA32_BORPD</name>
<dbReference type="Pfam" id="PF13977">
    <property type="entry name" value="TetR_C_6"/>
    <property type="match status" value="1"/>
</dbReference>
<keyword evidence="8" id="KW-1185">Reference proteome</keyword>
<evidence type="ECO:0000313" key="8">
    <source>
        <dbReference type="Proteomes" id="UP000001225"/>
    </source>
</evidence>
<dbReference type="KEGG" id="bpt:Bpet4190"/>
<keyword evidence="4" id="KW-0804">Transcription</keyword>
<dbReference type="GO" id="GO:0000976">
    <property type="term" value="F:transcription cis-regulatory region binding"/>
    <property type="evidence" value="ECO:0007669"/>
    <property type="project" value="TreeGrafter"/>
</dbReference>
<evidence type="ECO:0000256" key="5">
    <source>
        <dbReference type="PROSITE-ProRule" id="PRU00335"/>
    </source>
</evidence>
<reference evidence="7 8" key="1">
    <citation type="journal article" date="2008" name="BMC Genomics">
        <title>The missing link: Bordetella petrii is endowed with both the metabolic versatility of environmental bacteria and virulence traits of pathogenic Bordetellae.</title>
        <authorList>
            <person name="Gross R."/>
            <person name="Guzman C.A."/>
            <person name="Sebaihia M."/>
            <person name="Martins Dos Santos V.A."/>
            <person name="Pieper D.H."/>
            <person name="Koebnik R."/>
            <person name="Lechner M."/>
            <person name="Bartels D."/>
            <person name="Buhrmester J."/>
            <person name="Choudhuri J.V."/>
            <person name="Ebensen T."/>
            <person name="Gaigalat L."/>
            <person name="Herrmann S."/>
            <person name="Khachane A.N."/>
            <person name="Larisch C."/>
            <person name="Link S."/>
            <person name="Linke B."/>
            <person name="Meyer F."/>
            <person name="Mormann S."/>
            <person name="Nakunst D."/>
            <person name="Rueckert C."/>
            <person name="Schneiker-Bekel S."/>
            <person name="Schulze K."/>
            <person name="Vorhoelter F.J."/>
            <person name="Yevsa T."/>
            <person name="Engle J.T."/>
            <person name="Goldman W.E."/>
            <person name="Puehler A."/>
            <person name="Goebel U.B."/>
            <person name="Goesmann A."/>
            <person name="Bloecker H."/>
            <person name="Kaiser O."/>
            <person name="Martinez-Arias R."/>
        </authorList>
    </citation>
    <scope>NUCLEOTIDE SEQUENCE [LARGE SCALE GENOMIC DNA]</scope>
    <source>
        <strain evidence="8">ATCC BAA-461 / DSM 12804 / CCUG 43448 / CIP 107267 / Se-1111R</strain>
    </source>
</reference>
<dbReference type="SUPFAM" id="SSF46689">
    <property type="entry name" value="Homeodomain-like"/>
    <property type="match status" value="1"/>
</dbReference>